<reference evidence="2 3" key="1">
    <citation type="submission" date="2020-05" db="EMBL/GenBank/DDBJ databases">
        <title>Aquincola sp. isolate from soil.</title>
        <authorList>
            <person name="Han J."/>
            <person name="Kim D.-U."/>
        </authorList>
    </citation>
    <scope>NUCLEOTIDE SEQUENCE [LARGE SCALE GENOMIC DNA]</scope>
    <source>
        <strain evidence="2 3">S2</strain>
    </source>
</reference>
<organism evidence="2 3">
    <name type="scientific">Pseudaquabacterium terrae</name>
    <dbReference type="NCBI Taxonomy" id="2732868"/>
    <lineage>
        <taxon>Bacteria</taxon>
        <taxon>Pseudomonadati</taxon>
        <taxon>Pseudomonadota</taxon>
        <taxon>Betaproteobacteria</taxon>
        <taxon>Burkholderiales</taxon>
        <taxon>Sphaerotilaceae</taxon>
        <taxon>Pseudaquabacterium</taxon>
    </lineage>
</organism>
<gene>
    <name evidence="2" type="ORF">HLB44_16860</name>
</gene>
<keyword evidence="1" id="KW-0732">Signal</keyword>
<dbReference type="EMBL" id="JABRWJ010000005">
    <property type="protein sequence ID" value="NRF68665.1"/>
    <property type="molecule type" value="Genomic_DNA"/>
</dbReference>
<dbReference type="RefSeq" id="WP_173124595.1">
    <property type="nucleotide sequence ID" value="NZ_JABRWJ010000005.1"/>
</dbReference>
<protein>
    <submittedName>
        <fullName evidence="2">Uncharacterized protein</fullName>
    </submittedName>
</protein>
<dbReference type="Proteomes" id="UP000737171">
    <property type="component" value="Unassembled WGS sequence"/>
</dbReference>
<sequence>MTTFQRAALSLTLAAMLGAAWMLRHTVVVVPRDGGAIAYLQDRWTGRVDLVIGDQRHLIRGPNFFDQMDGKSSSGAPVVGEIREGYRFLGGDPADRSSWAKATAAERR</sequence>
<name>A0ABX2EJ95_9BURK</name>
<evidence type="ECO:0000256" key="1">
    <source>
        <dbReference type="SAM" id="SignalP"/>
    </source>
</evidence>
<feature type="chain" id="PRO_5045264448" evidence="1">
    <location>
        <begin position="23"/>
        <end position="108"/>
    </location>
</feature>
<proteinExistence type="predicted"/>
<keyword evidence="3" id="KW-1185">Reference proteome</keyword>
<evidence type="ECO:0000313" key="3">
    <source>
        <dbReference type="Proteomes" id="UP000737171"/>
    </source>
</evidence>
<feature type="signal peptide" evidence="1">
    <location>
        <begin position="1"/>
        <end position="22"/>
    </location>
</feature>
<comment type="caution">
    <text evidence="2">The sequence shown here is derived from an EMBL/GenBank/DDBJ whole genome shotgun (WGS) entry which is preliminary data.</text>
</comment>
<evidence type="ECO:0000313" key="2">
    <source>
        <dbReference type="EMBL" id="NRF68665.1"/>
    </source>
</evidence>
<accession>A0ABX2EJ95</accession>